<feature type="region of interest" description="Disordered" evidence="1">
    <location>
        <begin position="62"/>
        <end position="107"/>
    </location>
</feature>
<evidence type="ECO:0000313" key="2">
    <source>
        <dbReference type="EMBL" id="GIY13991.1"/>
    </source>
</evidence>
<gene>
    <name evidence="2" type="ORF">CEXT_682761</name>
</gene>
<evidence type="ECO:0000313" key="3">
    <source>
        <dbReference type="Proteomes" id="UP001054945"/>
    </source>
</evidence>
<evidence type="ECO:0000256" key="1">
    <source>
        <dbReference type="SAM" id="MobiDB-lite"/>
    </source>
</evidence>
<accession>A0AAV4R113</accession>
<proteinExistence type="predicted"/>
<protein>
    <submittedName>
        <fullName evidence="2">Uncharacterized protein</fullName>
    </submittedName>
</protein>
<sequence length="107" mass="11592">MKVRGGVGVELSPRGSFQEHVRQWVKESCRLQLPSFHPASPFPSPPSWVGGWKKADKGIPVGNDKTLPTSQLEPFETPGGEGKEGGKEGTVFSFGRRESNIPTDCQG</sequence>
<dbReference type="Proteomes" id="UP001054945">
    <property type="component" value="Unassembled WGS sequence"/>
</dbReference>
<comment type="caution">
    <text evidence="2">The sequence shown here is derived from an EMBL/GenBank/DDBJ whole genome shotgun (WGS) entry which is preliminary data.</text>
</comment>
<dbReference type="EMBL" id="BPLR01007030">
    <property type="protein sequence ID" value="GIY13991.1"/>
    <property type="molecule type" value="Genomic_DNA"/>
</dbReference>
<reference evidence="2 3" key="1">
    <citation type="submission" date="2021-06" db="EMBL/GenBank/DDBJ databases">
        <title>Caerostris extrusa draft genome.</title>
        <authorList>
            <person name="Kono N."/>
            <person name="Arakawa K."/>
        </authorList>
    </citation>
    <scope>NUCLEOTIDE SEQUENCE [LARGE SCALE GENOMIC DNA]</scope>
</reference>
<name>A0AAV4R113_CAEEX</name>
<dbReference type="AlphaFoldDB" id="A0AAV4R113"/>
<keyword evidence="3" id="KW-1185">Reference proteome</keyword>
<organism evidence="2 3">
    <name type="scientific">Caerostris extrusa</name>
    <name type="common">Bark spider</name>
    <name type="synonym">Caerostris bankana</name>
    <dbReference type="NCBI Taxonomy" id="172846"/>
    <lineage>
        <taxon>Eukaryota</taxon>
        <taxon>Metazoa</taxon>
        <taxon>Ecdysozoa</taxon>
        <taxon>Arthropoda</taxon>
        <taxon>Chelicerata</taxon>
        <taxon>Arachnida</taxon>
        <taxon>Araneae</taxon>
        <taxon>Araneomorphae</taxon>
        <taxon>Entelegynae</taxon>
        <taxon>Araneoidea</taxon>
        <taxon>Araneidae</taxon>
        <taxon>Caerostris</taxon>
    </lineage>
</organism>